<accession>A0ABV2FJ06</accession>
<dbReference type="PROSITE" id="PS50943">
    <property type="entry name" value="HTH_CROC1"/>
    <property type="match status" value="1"/>
</dbReference>
<dbReference type="SMART" id="SM00530">
    <property type="entry name" value="HTH_XRE"/>
    <property type="match status" value="1"/>
</dbReference>
<dbReference type="CDD" id="cd00093">
    <property type="entry name" value="HTH_XRE"/>
    <property type="match status" value="1"/>
</dbReference>
<gene>
    <name evidence="2" type="ORF">ABID29_001618</name>
</gene>
<dbReference type="InterPro" id="IPR053163">
    <property type="entry name" value="HTH-type_regulator_Rgg"/>
</dbReference>
<proteinExistence type="predicted"/>
<dbReference type="Pfam" id="PF21259">
    <property type="entry name" value="Rgg_C"/>
    <property type="match status" value="1"/>
</dbReference>
<dbReference type="InterPro" id="IPR010982">
    <property type="entry name" value="Lambda_DNA-bd_dom_sf"/>
</dbReference>
<dbReference type="InterPro" id="IPR001387">
    <property type="entry name" value="Cro/C1-type_HTH"/>
</dbReference>
<evidence type="ECO:0000313" key="2">
    <source>
        <dbReference type="EMBL" id="MET3558493.1"/>
    </source>
</evidence>
<keyword evidence="3" id="KW-1185">Reference proteome</keyword>
<dbReference type="PANTHER" id="PTHR37038">
    <property type="entry name" value="TRANSCRIPTIONAL REGULATOR-RELATED"/>
    <property type="match status" value="1"/>
</dbReference>
<comment type="caution">
    <text evidence="2">The sequence shown here is derived from an EMBL/GenBank/DDBJ whole genome shotgun (WGS) entry which is preliminary data.</text>
</comment>
<evidence type="ECO:0000259" key="1">
    <source>
        <dbReference type="PROSITE" id="PS50943"/>
    </source>
</evidence>
<dbReference type="EMBL" id="JBEPLO010000017">
    <property type="protein sequence ID" value="MET3558493.1"/>
    <property type="molecule type" value="Genomic_DNA"/>
</dbReference>
<dbReference type="SUPFAM" id="SSF47413">
    <property type="entry name" value="lambda repressor-like DNA-binding domains"/>
    <property type="match status" value="1"/>
</dbReference>
<dbReference type="NCBIfam" id="TIGR01716">
    <property type="entry name" value="RGG_Cterm"/>
    <property type="match status" value="1"/>
</dbReference>
<feature type="domain" description="HTH cro/C1-type" evidence="1">
    <location>
        <begin position="8"/>
        <end position="61"/>
    </location>
</feature>
<dbReference type="Gene3D" id="1.25.40.10">
    <property type="entry name" value="Tetratricopeptide repeat domain"/>
    <property type="match status" value="1"/>
</dbReference>
<dbReference type="InterPro" id="IPR010057">
    <property type="entry name" value="Transcription_activator_Rgg_C"/>
</dbReference>
<dbReference type="PANTHER" id="PTHR37038:SF12">
    <property type="entry name" value="TRANSCRIPTIONAL REGULATOR"/>
    <property type="match status" value="1"/>
</dbReference>
<protein>
    <submittedName>
        <fullName evidence="2">Rgg/GadR/MutR family transcriptional activator</fullName>
    </submittedName>
</protein>
<dbReference type="InterPro" id="IPR011990">
    <property type="entry name" value="TPR-like_helical_dom_sf"/>
</dbReference>
<dbReference type="RefSeq" id="WP_354365636.1">
    <property type="nucleotide sequence ID" value="NZ_JBEPLO010000017.1"/>
</dbReference>
<name>A0ABV2FJ06_9STRE</name>
<sequence>MPDYGPIFREFRLNRQLTLQDVADEMISVAQLSRFECGRSDLSLSRFLHILEKIGLTADEFMDRVNNYQRIEQIRLMAQMAKYHYQRNLAGLAAMVAAEDDKLATDPNNRLASLNRVLFLGAIAELDSSRPLTQTDLDLVSDHLFCTEQWQINELILIGNLYRFYDTASICRMVDEVVKRKLFYQEIATHRNLVETTLLNVMETMVERGELGHASRYDKVLAPLITNERKAYHRLIYLYVKGFLKQAQGDKSGISDMEHAIQSFAWMGSDHHAKTYQAHFERWIQEA</sequence>
<evidence type="ECO:0000313" key="3">
    <source>
        <dbReference type="Proteomes" id="UP001549122"/>
    </source>
</evidence>
<dbReference type="Proteomes" id="UP001549122">
    <property type="component" value="Unassembled WGS sequence"/>
</dbReference>
<reference evidence="2 3" key="1">
    <citation type="submission" date="2024-06" db="EMBL/GenBank/DDBJ databases">
        <title>Genomic Encyclopedia of Type Strains, Phase IV (KMG-IV): sequencing the most valuable type-strain genomes for metagenomic binning, comparative biology and taxonomic classification.</title>
        <authorList>
            <person name="Goeker M."/>
        </authorList>
    </citation>
    <scope>NUCLEOTIDE SEQUENCE [LARGE SCALE GENOMIC DNA]</scope>
    <source>
        <strain evidence="2 3">DSM 28303</strain>
    </source>
</reference>
<organism evidence="2 3">
    <name type="scientific">Streptococcus rupicaprae</name>
    <dbReference type="NCBI Taxonomy" id="759619"/>
    <lineage>
        <taxon>Bacteria</taxon>
        <taxon>Bacillati</taxon>
        <taxon>Bacillota</taxon>
        <taxon>Bacilli</taxon>
        <taxon>Lactobacillales</taxon>
        <taxon>Streptococcaceae</taxon>
        <taxon>Streptococcus</taxon>
    </lineage>
</organism>